<name>A0AAN4W3L8_9BACT</name>
<proteinExistence type="predicted"/>
<sequence length="53" mass="6213">MLNTIFYALFTDLFWFSLRGFYLSEKTKSSKIRGLILFENVYNGLKGTDNSHD</sequence>
<comment type="caution">
    <text evidence="2">The sequence shown here is derived from an EMBL/GenBank/DDBJ whole genome shotgun (WGS) entry which is preliminary data.</text>
</comment>
<keyword evidence="1" id="KW-1133">Transmembrane helix</keyword>
<evidence type="ECO:0000313" key="2">
    <source>
        <dbReference type="EMBL" id="GJM63930.1"/>
    </source>
</evidence>
<accession>A0AAN4W3L8</accession>
<organism evidence="2 3">
    <name type="scientific">Persicobacter diffluens</name>
    <dbReference type="NCBI Taxonomy" id="981"/>
    <lineage>
        <taxon>Bacteria</taxon>
        <taxon>Pseudomonadati</taxon>
        <taxon>Bacteroidota</taxon>
        <taxon>Cytophagia</taxon>
        <taxon>Cytophagales</taxon>
        <taxon>Persicobacteraceae</taxon>
        <taxon>Persicobacter</taxon>
    </lineage>
</organism>
<dbReference type="EMBL" id="BQKE01000003">
    <property type="protein sequence ID" value="GJM63930.1"/>
    <property type="molecule type" value="Genomic_DNA"/>
</dbReference>
<keyword evidence="1" id="KW-0472">Membrane</keyword>
<dbReference type="Proteomes" id="UP001310022">
    <property type="component" value="Unassembled WGS sequence"/>
</dbReference>
<reference evidence="2 3" key="1">
    <citation type="submission" date="2021-12" db="EMBL/GenBank/DDBJ databases">
        <title>Genome sequencing of bacteria with rrn-lacking chromosome and rrn-plasmid.</title>
        <authorList>
            <person name="Anda M."/>
            <person name="Iwasaki W."/>
        </authorList>
    </citation>
    <scope>NUCLEOTIDE SEQUENCE [LARGE SCALE GENOMIC DNA]</scope>
    <source>
        <strain evidence="2 3">NBRC 15940</strain>
    </source>
</reference>
<feature type="transmembrane region" description="Helical" evidence="1">
    <location>
        <begin position="6"/>
        <end position="23"/>
    </location>
</feature>
<gene>
    <name evidence="2" type="ORF">PEDI_44820</name>
</gene>
<dbReference type="AlphaFoldDB" id="A0AAN4W3L8"/>
<protein>
    <submittedName>
        <fullName evidence="2">Uncharacterized protein</fullName>
    </submittedName>
</protein>
<evidence type="ECO:0000313" key="3">
    <source>
        <dbReference type="Proteomes" id="UP001310022"/>
    </source>
</evidence>
<evidence type="ECO:0000256" key="1">
    <source>
        <dbReference type="SAM" id="Phobius"/>
    </source>
</evidence>
<keyword evidence="1" id="KW-0812">Transmembrane</keyword>
<keyword evidence="3" id="KW-1185">Reference proteome</keyword>